<evidence type="ECO:0000313" key="3">
    <source>
        <dbReference type="Proteomes" id="UP000278983"/>
    </source>
</evidence>
<keyword evidence="1" id="KW-0812">Transmembrane</keyword>
<feature type="transmembrane region" description="Helical" evidence="1">
    <location>
        <begin position="186"/>
        <end position="206"/>
    </location>
</feature>
<feature type="transmembrane region" description="Helical" evidence="1">
    <location>
        <begin position="332"/>
        <end position="351"/>
    </location>
</feature>
<feature type="transmembrane region" description="Helical" evidence="1">
    <location>
        <begin position="5"/>
        <end position="28"/>
    </location>
</feature>
<gene>
    <name evidence="2" type="ORF">EHV08_04125</name>
</gene>
<feature type="transmembrane region" description="Helical" evidence="1">
    <location>
        <begin position="357"/>
        <end position="381"/>
    </location>
</feature>
<protein>
    <submittedName>
        <fullName evidence="2">Uncharacterized protein</fullName>
    </submittedName>
</protein>
<name>A0A432LJN2_9BACT</name>
<feature type="transmembrane region" description="Helical" evidence="1">
    <location>
        <begin position="259"/>
        <end position="278"/>
    </location>
</feature>
<proteinExistence type="predicted"/>
<dbReference type="EMBL" id="RYYU01000001">
    <property type="protein sequence ID" value="RUL59037.1"/>
    <property type="molecule type" value="Genomic_DNA"/>
</dbReference>
<feature type="transmembrane region" description="Helical" evidence="1">
    <location>
        <begin position="290"/>
        <end position="311"/>
    </location>
</feature>
<keyword evidence="1" id="KW-1133">Transmembrane helix</keyword>
<sequence length="470" mass="54435">MVAKVFVGIGSAFTVLYLVLFAIILSMVANESSWIEGYELMFATLPFILAADFLFRFMAQQTPTQLIHPYLLLPMPKDTCVESFIIFSVLSWGNLMWLALFLPFSIMSVLFQVGLLQTLSFLIALQLFILMNSLWYILCRTLINSSLLWWVVPASVYALIFLPWILNDFGYFCEFYAHGGDFFTYANPLAYLCLFSVLIFLFIVNIKVQGYYIYKEVTGQGAKQLKSVSRFNFLNRFGETGEYLKLEVKSIMRNKNVRNSFIMGMAITCMLSLIMSYTDLYSDSFSTKFWIVYVFVLYGAITLIKVMSYEGNYIDGLMVHKENILVLLRAKYYFYLSLLTLPMLLMLPTVFTGKYTLLQLTAIAFFTAGPEFCILMQMAVYNRQPTPLNTKMISKGSMETNWLQVVFEFVVMFVPVIIISLLSIFFSDTVTYIILLSTGLLFVVFHELWLRNIYKRFMARRYMNMESFRA</sequence>
<feature type="transmembrane region" description="Helical" evidence="1">
    <location>
        <begin position="114"/>
        <end position="135"/>
    </location>
</feature>
<organism evidence="2 3">
    <name type="scientific">Prevotella koreensis</name>
    <dbReference type="NCBI Taxonomy" id="2490854"/>
    <lineage>
        <taxon>Bacteria</taxon>
        <taxon>Pseudomonadati</taxon>
        <taxon>Bacteroidota</taxon>
        <taxon>Bacteroidia</taxon>
        <taxon>Bacteroidales</taxon>
        <taxon>Prevotellaceae</taxon>
        <taxon>Prevotella</taxon>
    </lineage>
</organism>
<keyword evidence="3" id="KW-1185">Reference proteome</keyword>
<feature type="transmembrane region" description="Helical" evidence="1">
    <location>
        <begin position="147"/>
        <end position="166"/>
    </location>
</feature>
<dbReference type="Pfam" id="PF18940">
    <property type="entry name" value="DUF5687"/>
    <property type="match status" value="1"/>
</dbReference>
<reference evidence="2 3" key="1">
    <citation type="submission" date="2018-12" db="EMBL/GenBank/DDBJ databases">
        <title>Genome sequencing of Prevotella sp. KCOM 3155 (= JS262).</title>
        <authorList>
            <person name="Kook J.-K."/>
            <person name="Park S.-N."/>
            <person name="Lim Y.K."/>
        </authorList>
    </citation>
    <scope>NUCLEOTIDE SEQUENCE [LARGE SCALE GENOMIC DNA]</scope>
    <source>
        <strain evidence="2 3">KCOM 3155</strain>
    </source>
</reference>
<accession>A0A432LJN2</accession>
<dbReference type="OrthoDB" id="1014144at2"/>
<evidence type="ECO:0000313" key="2">
    <source>
        <dbReference type="EMBL" id="RUL59037.1"/>
    </source>
</evidence>
<comment type="caution">
    <text evidence="2">The sequence shown here is derived from an EMBL/GenBank/DDBJ whole genome shotgun (WGS) entry which is preliminary data.</text>
</comment>
<dbReference type="Proteomes" id="UP000278983">
    <property type="component" value="Unassembled WGS sequence"/>
</dbReference>
<feature type="transmembrane region" description="Helical" evidence="1">
    <location>
        <begin position="402"/>
        <end position="426"/>
    </location>
</feature>
<dbReference type="InterPro" id="IPR043742">
    <property type="entry name" value="DUF5687"/>
</dbReference>
<feature type="transmembrane region" description="Helical" evidence="1">
    <location>
        <begin position="80"/>
        <end position="102"/>
    </location>
</feature>
<feature type="transmembrane region" description="Helical" evidence="1">
    <location>
        <begin position="432"/>
        <end position="450"/>
    </location>
</feature>
<evidence type="ECO:0000256" key="1">
    <source>
        <dbReference type="SAM" id="Phobius"/>
    </source>
</evidence>
<keyword evidence="1" id="KW-0472">Membrane</keyword>
<dbReference type="AlphaFoldDB" id="A0A432LJN2"/>
<feature type="transmembrane region" description="Helical" evidence="1">
    <location>
        <begin position="40"/>
        <end position="59"/>
    </location>
</feature>